<dbReference type="AlphaFoldDB" id="A0A368UYP6"/>
<organism evidence="5 6">
    <name type="scientific">Marinilabilia salmonicolor</name>
    <dbReference type="NCBI Taxonomy" id="989"/>
    <lineage>
        <taxon>Bacteria</taxon>
        <taxon>Pseudomonadati</taxon>
        <taxon>Bacteroidota</taxon>
        <taxon>Bacteroidia</taxon>
        <taxon>Marinilabiliales</taxon>
        <taxon>Marinilabiliaceae</taxon>
        <taxon>Marinilabilia</taxon>
    </lineage>
</organism>
<dbReference type="PIRSF" id="PIRSF000126">
    <property type="entry name" value="11-beta-HSD1"/>
    <property type="match status" value="1"/>
</dbReference>
<evidence type="ECO:0008006" key="7">
    <source>
        <dbReference type="Google" id="ProtNLM"/>
    </source>
</evidence>
<protein>
    <recommendedName>
        <fullName evidence="7">Short-subunit dehydrogenase</fullName>
    </recommendedName>
</protein>
<accession>A0A368UYP6</accession>
<gene>
    <name evidence="5" type="ORF">DFO77_11283</name>
</gene>
<evidence type="ECO:0000256" key="3">
    <source>
        <dbReference type="ARBA" id="ARBA00023002"/>
    </source>
</evidence>
<dbReference type="CDD" id="cd05233">
    <property type="entry name" value="SDR_c"/>
    <property type="match status" value="1"/>
</dbReference>
<dbReference type="InterPro" id="IPR002347">
    <property type="entry name" value="SDR_fam"/>
</dbReference>
<dbReference type="InterPro" id="IPR051019">
    <property type="entry name" value="VLCFA-Steroid_DH"/>
</dbReference>
<dbReference type="InterPro" id="IPR036291">
    <property type="entry name" value="NAD(P)-bd_dom_sf"/>
</dbReference>
<comment type="caution">
    <text evidence="5">The sequence shown here is derived from an EMBL/GenBank/DDBJ whole genome shotgun (WGS) entry which is preliminary data.</text>
</comment>
<evidence type="ECO:0000256" key="4">
    <source>
        <dbReference type="RuleBase" id="RU000363"/>
    </source>
</evidence>
<dbReference type="PANTHER" id="PTHR43899:SF13">
    <property type="entry name" value="RH59310P"/>
    <property type="match status" value="1"/>
</dbReference>
<dbReference type="Pfam" id="PF00106">
    <property type="entry name" value="adh_short"/>
    <property type="match status" value="1"/>
</dbReference>
<dbReference type="SUPFAM" id="SSF51735">
    <property type="entry name" value="NAD(P)-binding Rossmann-fold domains"/>
    <property type="match status" value="1"/>
</dbReference>
<dbReference type="RefSeq" id="WP_114437114.1">
    <property type="nucleotide sequence ID" value="NZ_QPIZ01000012.1"/>
</dbReference>
<dbReference type="PRINTS" id="PR00081">
    <property type="entry name" value="GDHRDH"/>
</dbReference>
<dbReference type="EMBL" id="QPIZ01000012">
    <property type="protein sequence ID" value="RCW33919.1"/>
    <property type="molecule type" value="Genomic_DNA"/>
</dbReference>
<dbReference type="PANTHER" id="PTHR43899">
    <property type="entry name" value="RH59310P"/>
    <property type="match status" value="1"/>
</dbReference>
<comment type="subcellular location">
    <subcellularLocation>
        <location evidence="1">Endoplasmic reticulum</location>
    </subcellularLocation>
</comment>
<dbReference type="Proteomes" id="UP000252733">
    <property type="component" value="Unassembled WGS sequence"/>
</dbReference>
<dbReference type="PRINTS" id="PR00080">
    <property type="entry name" value="SDRFAMILY"/>
</dbReference>
<comment type="similarity">
    <text evidence="2 4">Belongs to the short-chain dehydrogenases/reductases (SDR) family.</text>
</comment>
<evidence type="ECO:0000256" key="1">
    <source>
        <dbReference type="ARBA" id="ARBA00004240"/>
    </source>
</evidence>
<keyword evidence="3" id="KW-0560">Oxidoreductase</keyword>
<dbReference type="GO" id="GO:0016491">
    <property type="term" value="F:oxidoreductase activity"/>
    <property type="evidence" value="ECO:0007669"/>
    <property type="project" value="UniProtKB-KW"/>
</dbReference>
<keyword evidence="6" id="KW-1185">Reference proteome</keyword>
<evidence type="ECO:0000313" key="5">
    <source>
        <dbReference type="EMBL" id="RCW33919.1"/>
    </source>
</evidence>
<dbReference type="Gene3D" id="3.40.50.720">
    <property type="entry name" value="NAD(P)-binding Rossmann-like Domain"/>
    <property type="match status" value="1"/>
</dbReference>
<evidence type="ECO:0000313" key="6">
    <source>
        <dbReference type="Proteomes" id="UP000252733"/>
    </source>
</evidence>
<sequence>MGKNKKYALITGGSQGFGKLLALELSRYGFNVILVALPGENIEETATECRQLGVEAQTWEADLTNRDELLKMTAWANKNFDINILINNAGAGGTQTFHKSDLTYIENLIQINVMATSIITHQLLPNLLRQDESYILNVSSMASFSPIGFKTVYSATKRYIQHFSRALCNELAGTSVFVSVVLPGPMKTNAEITGRIEKQGFLGKIGLVTPEKAARVSIRKMLKKKPYIITGKRNYINKFLLSLVPPKIKMHLMTQAAKREIEEV</sequence>
<dbReference type="InterPro" id="IPR020904">
    <property type="entry name" value="Sc_DH/Rdtase_CS"/>
</dbReference>
<dbReference type="PROSITE" id="PS00061">
    <property type="entry name" value="ADH_SHORT"/>
    <property type="match status" value="1"/>
</dbReference>
<proteinExistence type="inferred from homology"/>
<evidence type="ECO:0000256" key="2">
    <source>
        <dbReference type="ARBA" id="ARBA00006484"/>
    </source>
</evidence>
<reference evidence="5 6" key="1">
    <citation type="submission" date="2018-07" db="EMBL/GenBank/DDBJ databases">
        <title>Freshwater and sediment microbial communities from various areas in North America, analyzing microbe dynamics in response to fracking.</title>
        <authorList>
            <person name="Lamendella R."/>
        </authorList>
    </citation>
    <scope>NUCLEOTIDE SEQUENCE [LARGE SCALE GENOMIC DNA]</scope>
    <source>
        <strain evidence="5 6">160A</strain>
    </source>
</reference>
<name>A0A368UYP6_9BACT</name>